<gene>
    <name evidence="2" type="ORF">AS188_16240</name>
    <name evidence="3" type="ORF">KFL01_28730</name>
</gene>
<organism evidence="2 4">
    <name type="scientific">Kocuria flava</name>
    <dbReference type="NCBI Taxonomy" id="446860"/>
    <lineage>
        <taxon>Bacteria</taxon>
        <taxon>Bacillati</taxon>
        <taxon>Actinomycetota</taxon>
        <taxon>Actinomycetes</taxon>
        <taxon>Micrococcales</taxon>
        <taxon>Micrococcaceae</taxon>
        <taxon>Kocuria</taxon>
    </lineage>
</organism>
<reference evidence="2 4" key="1">
    <citation type="submission" date="2015-11" db="EMBL/GenBank/DDBJ databases">
        <title>Complete Genome Sequence of Kocuria flava strain HO-9041.</title>
        <authorList>
            <person name="Zhou M."/>
            <person name="Dai J."/>
        </authorList>
    </citation>
    <scope>NUCLEOTIDE SEQUENCE [LARGE SCALE GENOMIC DNA]</scope>
    <source>
        <strain evidence="2 4">HO-9041</strain>
        <plasmid evidence="2 4">3</plasmid>
    </source>
</reference>
<proteinExistence type="predicted"/>
<evidence type="ECO:0000256" key="1">
    <source>
        <dbReference type="SAM" id="MobiDB-lite"/>
    </source>
</evidence>
<dbReference type="EMBL" id="BJZR01000134">
    <property type="protein sequence ID" value="GEO93567.1"/>
    <property type="molecule type" value="Genomic_DNA"/>
</dbReference>
<dbReference type="AlphaFoldDB" id="A0A0U3I106"/>
<feature type="compositionally biased region" description="Low complexity" evidence="1">
    <location>
        <begin position="164"/>
        <end position="187"/>
    </location>
</feature>
<accession>A0A0U3I106</accession>
<dbReference type="Pfam" id="PF13730">
    <property type="entry name" value="HTH_36"/>
    <property type="match status" value="1"/>
</dbReference>
<evidence type="ECO:0000313" key="5">
    <source>
        <dbReference type="Proteomes" id="UP000321155"/>
    </source>
</evidence>
<dbReference type="EMBL" id="CP013257">
    <property type="protein sequence ID" value="ALU41439.1"/>
    <property type="molecule type" value="Genomic_DNA"/>
</dbReference>
<evidence type="ECO:0000313" key="4">
    <source>
        <dbReference type="Proteomes" id="UP000057181"/>
    </source>
</evidence>
<dbReference type="KEGG" id="kfv:AS188_16240"/>
<sequence length="500" mass="53606">MPHKSTERTAPVSTTAPVAPCELPAGVIDLDQARRVRLHGYDKFDLEDVAETDPNLTHAEFRTFMALWKHADSETLEARPTQGTIAKRLNLNDAKTAGRRIDALAAKGYLIVKRTGYFDKATGRNIASLYRLTMPAGAMTEAERKAAAQAEIRADSVPGGGVGVTTNPTVGVTTNPTGGFTTTPLTNQETNQETDQKNPAAATAPPPADSRDVDNSINYGRGGYDADGTPWESTVKAAWIAWAQAVGNTTAEAGALDALLSLIAARNGEDAADWARDYWGWHDARALDICLAPSLDAARYEAGAQYSNMLNAAAADPYRAVTVNNPPRVHRQQPVTVVDRDNAAAVAAEAEQLHATGQLNPDVAAWLDAQPKAAPATTAPAAENHDTDPADAEQLHTAQVEKELAARIAEQEAEDRRRRARARLDARYLAEAERTAAALEETDTASPQDWAEAAVLFADYPAAHDVCTAPEPTPDFEYLADPTPEDHAEFVRLFLTSSAA</sequence>
<keyword evidence="2" id="KW-0614">Plasmid</keyword>
<reference evidence="3 5" key="2">
    <citation type="submission" date="2019-07" db="EMBL/GenBank/DDBJ databases">
        <title>Whole genome shotgun sequence of Kocuria flava NBRC 107626.</title>
        <authorList>
            <person name="Hosoyama A."/>
            <person name="Uohara A."/>
            <person name="Ohji S."/>
            <person name="Ichikawa N."/>
        </authorList>
    </citation>
    <scope>NUCLEOTIDE SEQUENCE [LARGE SCALE GENOMIC DNA]</scope>
    <source>
        <strain evidence="3 5">NBRC 107626</strain>
    </source>
</reference>
<name>A0A0U3I106_9MICC</name>
<evidence type="ECO:0000313" key="3">
    <source>
        <dbReference type="EMBL" id="GEO93567.1"/>
    </source>
</evidence>
<dbReference type="RefSeq" id="WP_058860103.1">
    <property type="nucleotide sequence ID" value="NZ_BJZR01000134.1"/>
</dbReference>
<keyword evidence="5" id="KW-1185">Reference proteome</keyword>
<dbReference type="Proteomes" id="UP000321155">
    <property type="component" value="Unassembled WGS sequence"/>
</dbReference>
<evidence type="ECO:0008006" key="6">
    <source>
        <dbReference type="Google" id="ProtNLM"/>
    </source>
</evidence>
<dbReference type="Proteomes" id="UP000057181">
    <property type="component" value="Plasmid 3"/>
</dbReference>
<protein>
    <recommendedName>
        <fullName evidence="6">Helix-turn-helix domain-containing protein</fullName>
    </recommendedName>
</protein>
<feature type="region of interest" description="Disordered" evidence="1">
    <location>
        <begin position="159"/>
        <end position="219"/>
    </location>
</feature>
<evidence type="ECO:0000313" key="2">
    <source>
        <dbReference type="EMBL" id="ALU41439.1"/>
    </source>
</evidence>
<geneLocation type="plasmid" evidence="2 4">
    <name>3</name>
</geneLocation>